<name>A0A9X3FPZ4_9LACT</name>
<dbReference type="Proteomes" id="UP001146670">
    <property type="component" value="Unassembled WGS sequence"/>
</dbReference>
<proteinExistence type="predicted"/>
<organism evidence="1 2">
    <name type="scientific">Aerococcus kribbianus</name>
    <dbReference type="NCBI Taxonomy" id="2999064"/>
    <lineage>
        <taxon>Bacteria</taxon>
        <taxon>Bacillati</taxon>
        <taxon>Bacillota</taxon>
        <taxon>Bacilli</taxon>
        <taxon>Lactobacillales</taxon>
        <taxon>Aerococcaceae</taxon>
        <taxon>Aerococcus</taxon>
    </lineage>
</organism>
<dbReference type="EMBL" id="JAPRFR010000002">
    <property type="protein sequence ID" value="MCZ0726136.1"/>
    <property type="molecule type" value="Genomic_DNA"/>
</dbReference>
<evidence type="ECO:0000313" key="1">
    <source>
        <dbReference type="EMBL" id="MCZ0726136.1"/>
    </source>
</evidence>
<evidence type="ECO:0000313" key="2">
    <source>
        <dbReference type="Proteomes" id="UP001146670"/>
    </source>
</evidence>
<reference evidence="1" key="1">
    <citation type="submission" date="2022-12" db="EMBL/GenBank/DDBJ databases">
        <title>Description and comparative metabolic analysis of Aerococcus sp. nov., isolated from the feces of a pig.</title>
        <authorList>
            <person name="Chang Y.-H."/>
        </authorList>
    </citation>
    <scope>NUCLEOTIDE SEQUENCE</scope>
    <source>
        <strain evidence="1">YH-aer222</strain>
    </source>
</reference>
<comment type="caution">
    <text evidence="1">The sequence shown here is derived from an EMBL/GenBank/DDBJ whole genome shotgun (WGS) entry which is preliminary data.</text>
</comment>
<dbReference type="GO" id="GO:0006310">
    <property type="term" value="P:DNA recombination"/>
    <property type="evidence" value="ECO:0007669"/>
    <property type="project" value="InterPro"/>
</dbReference>
<dbReference type="GO" id="GO:0006281">
    <property type="term" value="P:DNA repair"/>
    <property type="evidence" value="ECO:0007669"/>
    <property type="project" value="InterPro"/>
</dbReference>
<accession>A0A9X3FPZ4</accession>
<dbReference type="AlphaFoldDB" id="A0A9X3FPZ4"/>
<keyword evidence="2" id="KW-1185">Reference proteome</keyword>
<dbReference type="SUPFAM" id="SSF103084">
    <property type="entry name" value="Holliday junction resolvase RusA"/>
    <property type="match status" value="1"/>
</dbReference>
<dbReference type="RefSeq" id="WP_268752461.1">
    <property type="nucleotide sequence ID" value="NZ_JAPRFQ010000002.1"/>
</dbReference>
<protein>
    <submittedName>
        <fullName evidence="1">Uncharacterized protein</fullName>
    </submittedName>
</protein>
<dbReference type="InterPro" id="IPR036614">
    <property type="entry name" value="RusA-like_sf"/>
</dbReference>
<gene>
    <name evidence="1" type="ORF">OW157_06055</name>
</gene>
<dbReference type="Gene3D" id="3.30.1330.70">
    <property type="entry name" value="Holliday junction resolvase RusA"/>
    <property type="match status" value="1"/>
</dbReference>
<sequence length="129" mass="15273">MKIKRLVIPHELMDLNRYVNAERSNRFQAAKIKKENTYRCAVAIKAAMNEGLKIYDEELPLDFRFQWYVPNKRKDKDNIAFAKKFILDGMLQSGLIENDGWKQVGNFKDEFYVDKENPRVVIELVTRTE</sequence>
<dbReference type="GO" id="GO:0000287">
    <property type="term" value="F:magnesium ion binding"/>
    <property type="evidence" value="ECO:0007669"/>
    <property type="project" value="InterPro"/>
</dbReference>